<dbReference type="EC" id="3.1.3.48" evidence="2"/>
<dbReference type="RefSeq" id="WP_344202305.1">
    <property type="nucleotide sequence ID" value="NZ_BAAAME010000004.1"/>
</dbReference>
<dbReference type="PRINTS" id="PR00719">
    <property type="entry name" value="LMWPTPASE"/>
</dbReference>
<dbReference type="InterPro" id="IPR036196">
    <property type="entry name" value="Ptyr_pPase_sf"/>
</dbReference>
<comment type="similarity">
    <text evidence="1">Belongs to the low molecular weight phosphotyrosine protein phosphatase family.</text>
</comment>
<proteinExistence type="inferred from homology"/>
<evidence type="ECO:0000256" key="3">
    <source>
        <dbReference type="ARBA" id="ARBA00022801"/>
    </source>
</evidence>
<keyword evidence="3" id="KW-0378">Hydrolase</keyword>
<evidence type="ECO:0000313" key="8">
    <source>
        <dbReference type="Proteomes" id="UP001501057"/>
    </source>
</evidence>
<protein>
    <recommendedName>
        <fullName evidence="2">protein-tyrosine-phosphatase</fullName>
        <ecNumber evidence="2">3.1.3.48</ecNumber>
    </recommendedName>
</protein>
<feature type="domain" description="Phosphotyrosine protein phosphatase I" evidence="6">
    <location>
        <begin position="5"/>
        <end position="157"/>
    </location>
</feature>
<dbReference type="PANTHER" id="PTHR11717:SF7">
    <property type="entry name" value="LOW MOLECULAR WEIGHT PHOSPHOTYROSINE PROTEIN PHOSPHATASE"/>
    <property type="match status" value="1"/>
</dbReference>
<accession>A0ABN2K1B5</accession>
<dbReference type="InterPro" id="IPR017867">
    <property type="entry name" value="Tyr_phospatase_low_mol_wt"/>
</dbReference>
<dbReference type="InterPro" id="IPR023485">
    <property type="entry name" value="Ptyr_pPase"/>
</dbReference>
<evidence type="ECO:0000256" key="4">
    <source>
        <dbReference type="ARBA" id="ARBA00022912"/>
    </source>
</evidence>
<dbReference type="SUPFAM" id="SSF52788">
    <property type="entry name" value="Phosphotyrosine protein phosphatases I"/>
    <property type="match status" value="1"/>
</dbReference>
<gene>
    <name evidence="7" type="ORF">GCM10009710_25780</name>
</gene>
<feature type="region of interest" description="Disordered" evidence="5">
    <location>
        <begin position="116"/>
        <end position="137"/>
    </location>
</feature>
<comment type="caution">
    <text evidence="7">The sequence shown here is derived from an EMBL/GenBank/DDBJ whole genome shotgun (WGS) entry which is preliminary data.</text>
</comment>
<name>A0ABN2K1B5_9ACTN</name>
<dbReference type="Gene3D" id="3.40.50.2300">
    <property type="match status" value="1"/>
</dbReference>
<dbReference type="Proteomes" id="UP001501057">
    <property type="component" value="Unassembled WGS sequence"/>
</dbReference>
<dbReference type="EMBL" id="BAAAME010000004">
    <property type="protein sequence ID" value="GAA1744578.1"/>
    <property type="molecule type" value="Genomic_DNA"/>
</dbReference>
<dbReference type="CDD" id="cd16343">
    <property type="entry name" value="LMWPTP"/>
    <property type="match status" value="1"/>
</dbReference>
<evidence type="ECO:0000313" key="7">
    <source>
        <dbReference type="EMBL" id="GAA1744578.1"/>
    </source>
</evidence>
<feature type="compositionally biased region" description="Basic and acidic residues" evidence="5">
    <location>
        <begin position="116"/>
        <end position="130"/>
    </location>
</feature>
<reference evidence="7 8" key="1">
    <citation type="journal article" date="2019" name="Int. J. Syst. Evol. Microbiol.">
        <title>The Global Catalogue of Microorganisms (GCM) 10K type strain sequencing project: providing services to taxonomists for standard genome sequencing and annotation.</title>
        <authorList>
            <consortium name="The Broad Institute Genomics Platform"/>
            <consortium name="The Broad Institute Genome Sequencing Center for Infectious Disease"/>
            <person name="Wu L."/>
            <person name="Ma J."/>
        </authorList>
    </citation>
    <scope>NUCLEOTIDE SEQUENCE [LARGE SCALE GENOMIC DNA]</scope>
    <source>
        <strain evidence="7 8">JCM 13518</strain>
    </source>
</reference>
<keyword evidence="4" id="KW-0904">Protein phosphatase</keyword>
<keyword evidence="8" id="KW-1185">Reference proteome</keyword>
<dbReference type="SMART" id="SM00226">
    <property type="entry name" value="LMWPc"/>
    <property type="match status" value="1"/>
</dbReference>
<dbReference type="PANTHER" id="PTHR11717">
    <property type="entry name" value="LOW MOLECULAR WEIGHT PROTEIN TYROSINE PHOSPHATASE"/>
    <property type="match status" value="1"/>
</dbReference>
<evidence type="ECO:0000259" key="6">
    <source>
        <dbReference type="SMART" id="SM00226"/>
    </source>
</evidence>
<evidence type="ECO:0000256" key="5">
    <source>
        <dbReference type="SAM" id="MobiDB-lite"/>
    </source>
</evidence>
<organism evidence="7 8">
    <name type="scientific">Aeromicrobium alkaliterrae</name>
    <dbReference type="NCBI Taxonomy" id="302168"/>
    <lineage>
        <taxon>Bacteria</taxon>
        <taxon>Bacillati</taxon>
        <taxon>Actinomycetota</taxon>
        <taxon>Actinomycetes</taxon>
        <taxon>Propionibacteriales</taxon>
        <taxon>Nocardioidaceae</taxon>
        <taxon>Aeromicrobium</taxon>
    </lineage>
</organism>
<dbReference type="Pfam" id="PF01451">
    <property type="entry name" value="LMWPc"/>
    <property type="match status" value="1"/>
</dbReference>
<evidence type="ECO:0000256" key="2">
    <source>
        <dbReference type="ARBA" id="ARBA00013064"/>
    </source>
</evidence>
<sequence length="163" mass="17970">MADPYRVTLVCLGNICRSPMAHVVLEEKLTEAGLGDRVVVTSSGTGGWHTGDPMDSRAAATLSEAGYDPSHHVARKFTIDEYAENDLILVMDHSNEADVLELAPTVEEQQKVRMFRSFDPESSPEDREVPDPWFGDEGGFTRVLAMVERTSDALTEHLRPTAP</sequence>
<evidence type="ECO:0000256" key="1">
    <source>
        <dbReference type="ARBA" id="ARBA00011063"/>
    </source>
</evidence>
<dbReference type="InterPro" id="IPR050438">
    <property type="entry name" value="LMW_PTPase"/>
</dbReference>